<dbReference type="PANTHER" id="PTHR43537">
    <property type="entry name" value="TRANSCRIPTIONAL REGULATOR, GNTR FAMILY"/>
    <property type="match status" value="1"/>
</dbReference>
<dbReference type="SMART" id="SM00345">
    <property type="entry name" value="HTH_GNTR"/>
    <property type="match status" value="1"/>
</dbReference>
<dbReference type="InterPro" id="IPR008920">
    <property type="entry name" value="TF_FadR/GntR_C"/>
</dbReference>
<dbReference type="AlphaFoldDB" id="A0A160TBG4"/>
<dbReference type="Pfam" id="PF00392">
    <property type="entry name" value="GntR"/>
    <property type="match status" value="1"/>
</dbReference>
<gene>
    <name evidence="5" type="ORF">MGWOODY_Tha531</name>
</gene>
<dbReference type="GO" id="GO:0003700">
    <property type="term" value="F:DNA-binding transcription factor activity"/>
    <property type="evidence" value="ECO:0007669"/>
    <property type="project" value="InterPro"/>
</dbReference>
<dbReference type="InterPro" id="IPR000524">
    <property type="entry name" value="Tscrpt_reg_HTH_GntR"/>
</dbReference>
<feature type="domain" description="HTH gntR-type" evidence="4">
    <location>
        <begin position="7"/>
        <end position="74"/>
    </location>
</feature>
<accession>A0A160TBG4</accession>
<dbReference type="EMBL" id="CZQC01000014">
    <property type="protein sequence ID" value="CUS40397.1"/>
    <property type="molecule type" value="Genomic_DNA"/>
</dbReference>
<dbReference type="SUPFAM" id="SSF46785">
    <property type="entry name" value="Winged helix' DNA-binding domain"/>
    <property type="match status" value="1"/>
</dbReference>
<evidence type="ECO:0000256" key="3">
    <source>
        <dbReference type="ARBA" id="ARBA00023163"/>
    </source>
</evidence>
<evidence type="ECO:0000259" key="4">
    <source>
        <dbReference type="PROSITE" id="PS50949"/>
    </source>
</evidence>
<evidence type="ECO:0000256" key="2">
    <source>
        <dbReference type="ARBA" id="ARBA00023125"/>
    </source>
</evidence>
<sequence length="219" mass="24928">MSFVTPESLAEQIAGHLAERIIQGDLKSNERIQEGRVVQELEVSRGPVREALLLLESRHLVTILPRRGAIVTELTPHRVRSLYDMYVTLLTMLADLLARNWNDNNKQVLLDQAMRLQELASSQDKNAFILAGFELMRKAFTIANNDYLAQMLEDLQPAIHRTYAMSIRHSPDETELSRQFFSGLVTAVLSRDTDVLPKIFHSYGRHQCSLVLAAMQEEN</sequence>
<dbReference type="Gene3D" id="1.10.10.10">
    <property type="entry name" value="Winged helix-like DNA-binding domain superfamily/Winged helix DNA-binding domain"/>
    <property type="match status" value="1"/>
</dbReference>
<keyword evidence="3" id="KW-0804">Transcription</keyword>
<dbReference type="Pfam" id="PF07729">
    <property type="entry name" value="FCD"/>
    <property type="match status" value="1"/>
</dbReference>
<evidence type="ECO:0000313" key="5">
    <source>
        <dbReference type="EMBL" id="CUS40397.1"/>
    </source>
</evidence>
<dbReference type="InterPro" id="IPR036388">
    <property type="entry name" value="WH-like_DNA-bd_sf"/>
</dbReference>
<dbReference type="PANTHER" id="PTHR43537:SF24">
    <property type="entry name" value="GLUCONATE OPERON TRANSCRIPTIONAL REPRESSOR"/>
    <property type="match status" value="1"/>
</dbReference>
<dbReference type="GO" id="GO:0003677">
    <property type="term" value="F:DNA binding"/>
    <property type="evidence" value="ECO:0007669"/>
    <property type="project" value="UniProtKB-KW"/>
</dbReference>
<dbReference type="PROSITE" id="PS50949">
    <property type="entry name" value="HTH_GNTR"/>
    <property type="match status" value="1"/>
</dbReference>
<keyword evidence="2" id="KW-0238">DNA-binding</keyword>
<dbReference type="Gene3D" id="1.20.120.530">
    <property type="entry name" value="GntR ligand-binding domain-like"/>
    <property type="match status" value="1"/>
</dbReference>
<dbReference type="InterPro" id="IPR036390">
    <property type="entry name" value="WH_DNA-bd_sf"/>
</dbReference>
<dbReference type="InterPro" id="IPR011711">
    <property type="entry name" value="GntR_C"/>
</dbReference>
<keyword evidence="1" id="KW-0805">Transcription regulation</keyword>
<evidence type="ECO:0000256" key="1">
    <source>
        <dbReference type="ARBA" id="ARBA00023015"/>
    </source>
</evidence>
<reference evidence="5" key="1">
    <citation type="submission" date="2015-10" db="EMBL/GenBank/DDBJ databases">
        <authorList>
            <person name="Gilbert D.G."/>
        </authorList>
    </citation>
    <scope>NUCLEOTIDE SEQUENCE</scope>
</reference>
<dbReference type="CDD" id="cd07377">
    <property type="entry name" value="WHTH_GntR"/>
    <property type="match status" value="1"/>
</dbReference>
<protein>
    <submittedName>
        <fullName evidence="5">Transcriptional regulator, GntR family</fullName>
    </submittedName>
</protein>
<dbReference type="SUPFAM" id="SSF48008">
    <property type="entry name" value="GntR ligand-binding domain-like"/>
    <property type="match status" value="1"/>
</dbReference>
<organism evidence="5">
    <name type="scientific">hydrothermal vent metagenome</name>
    <dbReference type="NCBI Taxonomy" id="652676"/>
    <lineage>
        <taxon>unclassified sequences</taxon>
        <taxon>metagenomes</taxon>
        <taxon>ecological metagenomes</taxon>
    </lineage>
</organism>
<proteinExistence type="predicted"/>
<name>A0A160TBG4_9ZZZZ</name>